<keyword evidence="1" id="KW-0378">Hydrolase</keyword>
<dbReference type="GO" id="GO:0005634">
    <property type="term" value="C:nucleus"/>
    <property type="evidence" value="ECO:0007669"/>
    <property type="project" value="TreeGrafter"/>
</dbReference>
<reference evidence="3" key="1">
    <citation type="journal article" date="2020" name="Phytopathology">
        <title>Genome sequence of the chestnut blight fungus Cryphonectria parasitica EP155: A fundamental resource for an archetypical invasive plant pathogen.</title>
        <authorList>
            <person name="Crouch J.A."/>
            <person name="Dawe A."/>
            <person name="Aerts A."/>
            <person name="Barry K."/>
            <person name="Churchill A.C.L."/>
            <person name="Grimwood J."/>
            <person name="Hillman B."/>
            <person name="Milgroom M.G."/>
            <person name="Pangilinan J."/>
            <person name="Smith M."/>
            <person name="Salamov A."/>
            <person name="Schmutz J."/>
            <person name="Yadav J."/>
            <person name="Grigoriev I.V."/>
            <person name="Nuss D."/>
        </authorList>
    </citation>
    <scope>NUCLEOTIDE SEQUENCE</scope>
    <source>
        <strain evidence="3">EP155</strain>
    </source>
</reference>
<dbReference type="GO" id="GO:0005737">
    <property type="term" value="C:cytoplasm"/>
    <property type="evidence" value="ECO:0007669"/>
    <property type="project" value="TreeGrafter"/>
</dbReference>
<dbReference type="Proteomes" id="UP000803844">
    <property type="component" value="Unassembled WGS sequence"/>
</dbReference>
<evidence type="ECO:0000313" key="4">
    <source>
        <dbReference type="Proteomes" id="UP000803844"/>
    </source>
</evidence>
<accession>A0A9P4XW76</accession>
<sequence length="247" mass="27069">MNNQAHELKILMLHGYAQSGPLFRAKTGALSKLIAKGLPGINATRVYPTGPHRLQPSDIPGFQPHADAGEHLAEQLDAYGWFLHDEELGAYRGFEEGMLSIADAIEEAGGVDGVIGFSQGAAVGALVASALERSRDVREGEGHKMWVERLRKANSEQPLRFCVLYSGFVARPGAQLEWLYEGGIMTRTCHFFGSMDMVVAESRCKDLVEKCVEPEVIVHPGGHHVPVRKEWVAPLLDFLKRVLESAG</sequence>
<evidence type="ECO:0000256" key="1">
    <source>
        <dbReference type="ARBA" id="ARBA00022801"/>
    </source>
</evidence>
<dbReference type="InterPro" id="IPR050593">
    <property type="entry name" value="LovG"/>
</dbReference>
<dbReference type="GeneID" id="63838925"/>
<dbReference type="SUPFAM" id="SSF53474">
    <property type="entry name" value="alpha/beta-Hydrolases"/>
    <property type="match status" value="1"/>
</dbReference>
<organism evidence="3 4">
    <name type="scientific">Cryphonectria parasitica (strain ATCC 38755 / EP155)</name>
    <dbReference type="NCBI Taxonomy" id="660469"/>
    <lineage>
        <taxon>Eukaryota</taxon>
        <taxon>Fungi</taxon>
        <taxon>Dikarya</taxon>
        <taxon>Ascomycota</taxon>
        <taxon>Pezizomycotina</taxon>
        <taxon>Sordariomycetes</taxon>
        <taxon>Sordariomycetidae</taxon>
        <taxon>Diaporthales</taxon>
        <taxon>Cryphonectriaceae</taxon>
        <taxon>Cryphonectria-Endothia species complex</taxon>
        <taxon>Cryphonectria</taxon>
    </lineage>
</organism>
<dbReference type="OrthoDB" id="2094269at2759"/>
<dbReference type="GO" id="GO:0016787">
    <property type="term" value="F:hydrolase activity"/>
    <property type="evidence" value="ECO:0007669"/>
    <property type="project" value="UniProtKB-KW"/>
</dbReference>
<dbReference type="Pfam" id="PF03959">
    <property type="entry name" value="FSH1"/>
    <property type="match status" value="1"/>
</dbReference>
<proteinExistence type="predicted"/>
<dbReference type="PANTHER" id="PTHR48070">
    <property type="entry name" value="ESTERASE OVCA2"/>
    <property type="match status" value="1"/>
</dbReference>
<dbReference type="Gene3D" id="3.40.50.1820">
    <property type="entry name" value="alpha/beta hydrolase"/>
    <property type="match status" value="1"/>
</dbReference>
<dbReference type="InterPro" id="IPR029058">
    <property type="entry name" value="AB_hydrolase_fold"/>
</dbReference>
<dbReference type="EMBL" id="MU032351">
    <property type="protein sequence ID" value="KAF3762038.1"/>
    <property type="molecule type" value="Genomic_DNA"/>
</dbReference>
<feature type="domain" description="Serine hydrolase" evidence="2">
    <location>
        <begin position="6"/>
        <end position="233"/>
    </location>
</feature>
<protein>
    <recommendedName>
        <fullName evidence="2">Serine hydrolase domain-containing protein</fullName>
    </recommendedName>
</protein>
<evidence type="ECO:0000259" key="2">
    <source>
        <dbReference type="Pfam" id="PF03959"/>
    </source>
</evidence>
<name>A0A9P4XW76_CRYP1</name>
<dbReference type="AlphaFoldDB" id="A0A9P4XW76"/>
<dbReference type="InterPro" id="IPR005645">
    <property type="entry name" value="FSH-like_dom"/>
</dbReference>
<evidence type="ECO:0000313" key="3">
    <source>
        <dbReference type="EMBL" id="KAF3762038.1"/>
    </source>
</evidence>
<dbReference type="GO" id="GO:0019748">
    <property type="term" value="P:secondary metabolic process"/>
    <property type="evidence" value="ECO:0007669"/>
    <property type="project" value="TreeGrafter"/>
</dbReference>
<dbReference type="PANTHER" id="PTHR48070:SF6">
    <property type="entry name" value="ESTERASE OVCA2"/>
    <property type="match status" value="1"/>
</dbReference>
<dbReference type="RefSeq" id="XP_040773017.1">
    <property type="nucleotide sequence ID" value="XM_040921796.1"/>
</dbReference>
<keyword evidence="4" id="KW-1185">Reference proteome</keyword>
<comment type="caution">
    <text evidence="3">The sequence shown here is derived from an EMBL/GenBank/DDBJ whole genome shotgun (WGS) entry which is preliminary data.</text>
</comment>
<gene>
    <name evidence="3" type="ORF">M406DRAFT_342688</name>
</gene>